<sequence length="60" mass="6693">MPGWLAVPALWRKPASTLGQIYGLDRLARDFALALEAHRAAMQIGKGQMAVRDRLEPDFD</sequence>
<organism evidence="1 2">
    <name type="scientific">Sphingobium yanoikuyae</name>
    <name type="common">Sphingomonas yanoikuyae</name>
    <dbReference type="NCBI Taxonomy" id="13690"/>
    <lineage>
        <taxon>Bacteria</taxon>
        <taxon>Pseudomonadati</taxon>
        <taxon>Pseudomonadota</taxon>
        <taxon>Alphaproteobacteria</taxon>
        <taxon>Sphingomonadales</taxon>
        <taxon>Sphingomonadaceae</taxon>
        <taxon>Sphingobium</taxon>
    </lineage>
</organism>
<dbReference type="AlphaFoldDB" id="A0A177JUX3"/>
<dbReference type="RefSeq" id="WP_063976412.1">
    <property type="nucleotide sequence ID" value="NZ_DAIQKB010000046.1"/>
</dbReference>
<reference evidence="1 2" key="1">
    <citation type="submission" date="2016-02" db="EMBL/GenBank/DDBJ databases">
        <authorList>
            <person name="Wen L."/>
            <person name="He K."/>
            <person name="Yang H."/>
        </authorList>
    </citation>
    <scope>NUCLEOTIDE SEQUENCE [LARGE SCALE GENOMIC DNA]</scope>
    <source>
        <strain evidence="1 2">CD09_2</strain>
    </source>
</reference>
<comment type="caution">
    <text evidence="1">The sequence shown here is derived from an EMBL/GenBank/DDBJ whole genome shotgun (WGS) entry which is preliminary data.</text>
</comment>
<dbReference type="EMBL" id="LSTR01000028">
    <property type="protein sequence ID" value="OAH44714.1"/>
    <property type="molecule type" value="Genomic_DNA"/>
</dbReference>
<dbReference type="Proteomes" id="UP000077262">
    <property type="component" value="Unassembled WGS sequence"/>
</dbReference>
<gene>
    <name evidence="1" type="ORF">AX777_20815</name>
</gene>
<proteinExistence type="predicted"/>
<evidence type="ECO:0000313" key="1">
    <source>
        <dbReference type="EMBL" id="OAH44714.1"/>
    </source>
</evidence>
<accession>A0A177JUX3</accession>
<protein>
    <submittedName>
        <fullName evidence="1">Uncharacterized protein</fullName>
    </submittedName>
</protein>
<evidence type="ECO:0000313" key="2">
    <source>
        <dbReference type="Proteomes" id="UP000077262"/>
    </source>
</evidence>
<name>A0A177JUX3_SPHYA</name>